<accession>A0A4R0JCF8</accession>
<organism evidence="2 3">
    <name type="scientific">Kribbella pittospori</name>
    <dbReference type="NCBI Taxonomy" id="722689"/>
    <lineage>
        <taxon>Bacteria</taxon>
        <taxon>Bacillati</taxon>
        <taxon>Actinomycetota</taxon>
        <taxon>Actinomycetes</taxon>
        <taxon>Propionibacteriales</taxon>
        <taxon>Kribbellaceae</taxon>
        <taxon>Kribbella</taxon>
    </lineage>
</organism>
<dbReference type="Pfam" id="PF03372">
    <property type="entry name" value="Exo_endo_phos"/>
    <property type="match status" value="1"/>
</dbReference>
<sequence>MSGDTVALDHQRERLARAEALATLVSELSGSGDRVVLAGALNSPPGHPELKPLLDALEDCWLPGENGLGVTYSSHNRYLGRGEWLEDNRIDYILTRGGLVPRE</sequence>
<name>A0A4R0JCF8_9ACTN</name>
<dbReference type="Proteomes" id="UP000291144">
    <property type="component" value="Unassembled WGS sequence"/>
</dbReference>
<dbReference type="GO" id="GO:0003824">
    <property type="term" value="F:catalytic activity"/>
    <property type="evidence" value="ECO:0007669"/>
    <property type="project" value="InterPro"/>
</dbReference>
<evidence type="ECO:0000313" key="2">
    <source>
        <dbReference type="EMBL" id="TCC44371.1"/>
    </source>
</evidence>
<dbReference type="EMBL" id="SJKB01000054">
    <property type="protein sequence ID" value="TCC44371.1"/>
    <property type="molecule type" value="Genomic_DNA"/>
</dbReference>
<evidence type="ECO:0000313" key="3">
    <source>
        <dbReference type="Proteomes" id="UP000291144"/>
    </source>
</evidence>
<proteinExistence type="predicted"/>
<feature type="domain" description="Endonuclease/exonuclease/phosphatase" evidence="1">
    <location>
        <begin position="10"/>
        <end position="101"/>
    </location>
</feature>
<dbReference type="AlphaFoldDB" id="A0A4R0JCF8"/>
<comment type="caution">
    <text evidence="2">The sequence shown here is derived from an EMBL/GenBank/DDBJ whole genome shotgun (WGS) entry which is preliminary data.</text>
</comment>
<dbReference type="OrthoDB" id="9787701at2"/>
<evidence type="ECO:0000259" key="1">
    <source>
        <dbReference type="Pfam" id="PF03372"/>
    </source>
</evidence>
<dbReference type="Gene3D" id="3.60.10.10">
    <property type="entry name" value="Endonuclease/exonuclease/phosphatase"/>
    <property type="match status" value="1"/>
</dbReference>
<dbReference type="SUPFAM" id="SSF56219">
    <property type="entry name" value="DNase I-like"/>
    <property type="match status" value="1"/>
</dbReference>
<protein>
    <recommendedName>
        <fullName evidence="1">Endonuclease/exonuclease/phosphatase domain-containing protein</fullName>
    </recommendedName>
</protein>
<gene>
    <name evidence="2" type="ORF">E0H73_45595</name>
</gene>
<keyword evidence="3" id="KW-1185">Reference proteome</keyword>
<reference evidence="2 3" key="1">
    <citation type="submission" date="2019-02" db="EMBL/GenBank/DDBJ databases">
        <title>Kribbella capetownensis sp. nov. and Kribbella speibonae sp. nov., isolated from soil.</title>
        <authorList>
            <person name="Curtis S.M."/>
            <person name="Norton I."/>
            <person name="Everest G.J."/>
            <person name="Meyers P.R."/>
        </authorList>
    </citation>
    <scope>NUCLEOTIDE SEQUENCE [LARGE SCALE GENOMIC DNA]</scope>
    <source>
        <strain evidence="2 3">NRRL B-24813</strain>
    </source>
</reference>
<dbReference type="InterPro" id="IPR005135">
    <property type="entry name" value="Endo/exonuclease/phosphatase"/>
</dbReference>
<dbReference type="InterPro" id="IPR036691">
    <property type="entry name" value="Endo/exonu/phosph_ase_sf"/>
</dbReference>